<organism evidence="2 3">
    <name type="scientific">Salibacter halophilus</name>
    <dbReference type="NCBI Taxonomy" id="1803916"/>
    <lineage>
        <taxon>Bacteria</taxon>
        <taxon>Pseudomonadati</taxon>
        <taxon>Bacteroidota</taxon>
        <taxon>Flavobacteriia</taxon>
        <taxon>Flavobacteriales</taxon>
        <taxon>Salibacteraceae</taxon>
        <taxon>Salibacter</taxon>
    </lineage>
</organism>
<keyword evidence="3" id="KW-1185">Reference proteome</keyword>
<dbReference type="Proteomes" id="UP000435357">
    <property type="component" value="Unassembled WGS sequence"/>
</dbReference>
<dbReference type="RefSeq" id="WP_151166089.1">
    <property type="nucleotide sequence ID" value="NZ_WACR01000001.1"/>
</dbReference>
<proteinExistence type="predicted"/>
<dbReference type="SUPFAM" id="SSF53448">
    <property type="entry name" value="Nucleotide-diphospho-sugar transferases"/>
    <property type="match status" value="1"/>
</dbReference>
<name>A0A6N6MAA5_9FLAO</name>
<evidence type="ECO:0000259" key="1">
    <source>
        <dbReference type="Pfam" id="PF00535"/>
    </source>
</evidence>
<protein>
    <submittedName>
        <fullName evidence="2">Glycosyltransferase family 2 protein</fullName>
    </submittedName>
</protein>
<reference evidence="2 3" key="1">
    <citation type="submission" date="2019-09" db="EMBL/GenBank/DDBJ databases">
        <title>Genomes of Cryomorphaceae.</title>
        <authorList>
            <person name="Bowman J.P."/>
        </authorList>
    </citation>
    <scope>NUCLEOTIDE SEQUENCE [LARGE SCALE GENOMIC DNA]</scope>
    <source>
        <strain evidence="2 3">KCTC 52047</strain>
    </source>
</reference>
<comment type="caution">
    <text evidence="2">The sequence shown here is derived from an EMBL/GenBank/DDBJ whole genome shotgun (WGS) entry which is preliminary data.</text>
</comment>
<keyword evidence="2" id="KW-0808">Transferase</keyword>
<dbReference type="InterPro" id="IPR029044">
    <property type="entry name" value="Nucleotide-diphossugar_trans"/>
</dbReference>
<evidence type="ECO:0000313" key="2">
    <source>
        <dbReference type="EMBL" id="KAB1066101.1"/>
    </source>
</evidence>
<dbReference type="PANTHER" id="PTHR22916">
    <property type="entry name" value="GLYCOSYLTRANSFERASE"/>
    <property type="match status" value="1"/>
</dbReference>
<feature type="domain" description="Glycosyltransferase 2-like" evidence="1">
    <location>
        <begin position="10"/>
        <end position="177"/>
    </location>
</feature>
<dbReference type="GO" id="GO:0016758">
    <property type="term" value="F:hexosyltransferase activity"/>
    <property type="evidence" value="ECO:0007669"/>
    <property type="project" value="UniProtKB-ARBA"/>
</dbReference>
<sequence length="330" mass="38248">MTTKCQNKVSIIMPVKNAAAWLGDSIRSIQNQSYENWELIAIDDHSSDDSFSILQSFSQSVPAITYYQNSAMGIIPALQLALTKTEGDFITRMDADDIMPENKLELLVENAVKNKGALTTGLVKYFSDDGKVSSGYLDYERWLNDTVANEKFTENMFRECVVASPNWLISRELLEKLEIFERLEYPEDYHMMLLLWKAGVEFQSVKEVTHLWREHPGRTSRNSSHYQQKAFVDLKVAFFVENVLDDNDQLVIFGSGRKANLAKEVLNKKERSYSQLDLKETENIYHYSTLPEIKNPKILIAVYPPKKERVQIEDFLQKHDFEKGKDYWFL</sequence>
<dbReference type="EMBL" id="WACR01000001">
    <property type="protein sequence ID" value="KAB1066101.1"/>
    <property type="molecule type" value="Genomic_DNA"/>
</dbReference>
<evidence type="ECO:0000313" key="3">
    <source>
        <dbReference type="Proteomes" id="UP000435357"/>
    </source>
</evidence>
<dbReference type="Pfam" id="PF00535">
    <property type="entry name" value="Glycos_transf_2"/>
    <property type="match status" value="1"/>
</dbReference>
<accession>A0A6N6MAA5</accession>
<dbReference type="CDD" id="cd00761">
    <property type="entry name" value="Glyco_tranf_GTA_type"/>
    <property type="match status" value="1"/>
</dbReference>
<dbReference type="OrthoDB" id="597270at2"/>
<dbReference type="AlphaFoldDB" id="A0A6N6MAA5"/>
<dbReference type="InterPro" id="IPR001173">
    <property type="entry name" value="Glyco_trans_2-like"/>
</dbReference>
<dbReference type="PANTHER" id="PTHR22916:SF3">
    <property type="entry name" value="UDP-GLCNAC:BETAGAL BETA-1,3-N-ACETYLGLUCOSAMINYLTRANSFERASE-LIKE PROTEIN 1"/>
    <property type="match status" value="1"/>
</dbReference>
<gene>
    <name evidence="2" type="ORF">F3059_01125</name>
</gene>
<dbReference type="Gene3D" id="3.90.550.10">
    <property type="entry name" value="Spore Coat Polysaccharide Biosynthesis Protein SpsA, Chain A"/>
    <property type="match status" value="1"/>
</dbReference>